<sequence>GSLLPLQMGCPKHLLALLVPRAAPALLPQESLPAVLPLGTGTAVCQGVRFVLNKEGRHFQPVDSNGFEVVFPISNVSREHGGSYSCSYHSRSEPFGVSYPSDPVELVTYYPKPSISLRPSGGVALGGAVTIRCRGWYQNVRFLLYKDGNPNAVQYAEPAGDLAEFPISNVSRRDAGSYSCYYHHKWYPFIWSYPSDPVELVVAGEGPGSVSPIPAPHPAGPSGQRHVQGRKQAQAPRISGSGPDMSGGIRTNGNPNLWGWTKEHYRGAGWLRGQFNCPGAPFTGETEAQPPGQQNAASPEGSSPREAPEPRYLGDGQRGAGPDLPDGGRWGLCSQGSTCCWFPVRATGVTLPFPQQQPPRGAQISPAPTSPAWR</sequence>
<name>A0A8C3HUN0_CHRPI</name>
<dbReference type="Gene3D" id="2.60.40.10">
    <property type="entry name" value="Immunoglobulins"/>
    <property type="match status" value="2"/>
</dbReference>
<dbReference type="Ensembl" id="ENSCPBT00000027490.1">
    <property type="protein sequence ID" value="ENSCPBP00000023337.1"/>
    <property type="gene ID" value="ENSCPBG00000016636.1"/>
</dbReference>
<evidence type="ECO:0000256" key="5">
    <source>
        <dbReference type="ARBA" id="ARBA00023319"/>
    </source>
</evidence>
<dbReference type="GO" id="GO:0002764">
    <property type="term" value="P:immune response-regulating signaling pathway"/>
    <property type="evidence" value="ECO:0007669"/>
    <property type="project" value="TreeGrafter"/>
</dbReference>
<feature type="region of interest" description="Disordered" evidence="6">
    <location>
        <begin position="352"/>
        <end position="374"/>
    </location>
</feature>
<accession>A0A8C3HUN0</accession>
<feature type="region of interest" description="Disordered" evidence="6">
    <location>
        <begin position="209"/>
        <end position="255"/>
    </location>
</feature>
<dbReference type="Proteomes" id="UP000694380">
    <property type="component" value="Unplaced"/>
</dbReference>
<dbReference type="SUPFAM" id="SSF48726">
    <property type="entry name" value="Immunoglobulin"/>
    <property type="match status" value="2"/>
</dbReference>
<dbReference type="FunFam" id="2.60.40.10:FF:000049">
    <property type="entry name" value="Leukocyte immunoglobulin-like receptor subfamily B member 1"/>
    <property type="match status" value="1"/>
</dbReference>
<evidence type="ECO:0000256" key="3">
    <source>
        <dbReference type="ARBA" id="ARBA00023157"/>
    </source>
</evidence>
<dbReference type="FunFam" id="2.60.40.10:FF:000033">
    <property type="entry name" value="Killer cell immunoglobulin-like receptor"/>
    <property type="match status" value="1"/>
</dbReference>
<dbReference type="PROSITE" id="PS50835">
    <property type="entry name" value="IG_LIKE"/>
    <property type="match status" value="1"/>
</dbReference>
<evidence type="ECO:0000256" key="6">
    <source>
        <dbReference type="SAM" id="MobiDB-lite"/>
    </source>
</evidence>
<keyword evidence="9" id="KW-1185">Reference proteome</keyword>
<dbReference type="InterPro" id="IPR050412">
    <property type="entry name" value="Ig-like_Receptors_ImmuneReg"/>
</dbReference>
<reference evidence="8" key="1">
    <citation type="submission" date="2025-08" db="UniProtKB">
        <authorList>
            <consortium name="Ensembl"/>
        </authorList>
    </citation>
    <scope>IDENTIFICATION</scope>
</reference>
<keyword evidence="1" id="KW-0732">Signal</keyword>
<organism evidence="8 9">
    <name type="scientific">Chrysemys picta bellii</name>
    <name type="common">Western painted turtle</name>
    <name type="synonym">Emys bellii</name>
    <dbReference type="NCBI Taxonomy" id="8478"/>
    <lineage>
        <taxon>Eukaryota</taxon>
        <taxon>Metazoa</taxon>
        <taxon>Chordata</taxon>
        <taxon>Craniata</taxon>
        <taxon>Vertebrata</taxon>
        <taxon>Euteleostomi</taxon>
        <taxon>Archelosauria</taxon>
        <taxon>Testudinata</taxon>
        <taxon>Testudines</taxon>
        <taxon>Cryptodira</taxon>
        <taxon>Durocryptodira</taxon>
        <taxon>Testudinoidea</taxon>
        <taxon>Emydidae</taxon>
        <taxon>Chrysemys</taxon>
    </lineage>
</organism>
<dbReference type="Pfam" id="PF13895">
    <property type="entry name" value="Ig_2"/>
    <property type="match status" value="1"/>
</dbReference>
<keyword evidence="5" id="KW-0393">Immunoglobulin domain</keyword>
<evidence type="ECO:0000256" key="1">
    <source>
        <dbReference type="ARBA" id="ARBA00022729"/>
    </source>
</evidence>
<dbReference type="PANTHER" id="PTHR11738">
    <property type="entry name" value="MHC CLASS I NK CELL RECEPTOR"/>
    <property type="match status" value="1"/>
</dbReference>
<reference evidence="8" key="2">
    <citation type="submission" date="2025-09" db="UniProtKB">
        <authorList>
            <consortium name="Ensembl"/>
        </authorList>
    </citation>
    <scope>IDENTIFICATION</scope>
</reference>
<protein>
    <recommendedName>
        <fullName evidence="7">Ig-like domain-containing protein</fullName>
    </recommendedName>
</protein>
<dbReference type="AlphaFoldDB" id="A0A8C3HUN0"/>
<dbReference type="InterPro" id="IPR007110">
    <property type="entry name" value="Ig-like_dom"/>
</dbReference>
<feature type="region of interest" description="Disordered" evidence="6">
    <location>
        <begin position="276"/>
        <end position="329"/>
    </location>
</feature>
<keyword evidence="2" id="KW-0677">Repeat</keyword>
<evidence type="ECO:0000313" key="8">
    <source>
        <dbReference type="Ensembl" id="ENSCPBP00000023337.1"/>
    </source>
</evidence>
<proteinExistence type="predicted"/>
<feature type="domain" description="Ig-like" evidence="7">
    <location>
        <begin position="113"/>
        <end position="180"/>
    </location>
</feature>
<dbReference type="InterPro" id="IPR013783">
    <property type="entry name" value="Ig-like_fold"/>
</dbReference>
<keyword evidence="4" id="KW-0325">Glycoprotein</keyword>
<evidence type="ECO:0000256" key="4">
    <source>
        <dbReference type="ARBA" id="ARBA00023180"/>
    </source>
</evidence>
<evidence type="ECO:0000313" key="9">
    <source>
        <dbReference type="Proteomes" id="UP000694380"/>
    </source>
</evidence>
<dbReference type="InterPro" id="IPR036179">
    <property type="entry name" value="Ig-like_dom_sf"/>
</dbReference>
<evidence type="ECO:0000256" key="2">
    <source>
        <dbReference type="ARBA" id="ARBA00022737"/>
    </source>
</evidence>
<feature type="compositionally biased region" description="Polar residues" evidence="6">
    <location>
        <begin position="291"/>
        <end position="301"/>
    </location>
</feature>
<evidence type="ECO:0000259" key="7">
    <source>
        <dbReference type="PROSITE" id="PS50835"/>
    </source>
</evidence>
<dbReference type="GeneTree" id="ENSGT01150000286974"/>
<keyword evidence="3" id="KW-1015">Disulfide bond</keyword>
<dbReference type="PANTHER" id="PTHR11738:SF186">
    <property type="entry name" value="OSTEOCLAST-ASSOCIATED IMMUNOGLOBULIN-LIKE RECEPTOR"/>
    <property type="match status" value="1"/>
</dbReference>